<dbReference type="InterPro" id="IPR007231">
    <property type="entry name" value="Nucleoporin_int_Nup93/Nic96"/>
</dbReference>
<dbReference type="PANTHER" id="PTHR11225:SF4">
    <property type="entry name" value="NUCLEAR PORE COMPLEX PROTEIN NUP93"/>
    <property type="match status" value="1"/>
</dbReference>
<dbReference type="PANTHER" id="PTHR11225">
    <property type="entry name" value="NUCLEAR PORE COMPLEX PROTEIN NUP93 NUCLEOPORIN NUP93 DEAD EYE PROTEIN"/>
    <property type="match status" value="1"/>
</dbReference>
<keyword evidence="4" id="KW-0811">Translocation</keyword>
<organism evidence="6 7">
    <name type="scientific">Trichoglossum hirsutum</name>
    <dbReference type="NCBI Taxonomy" id="265104"/>
    <lineage>
        <taxon>Eukaryota</taxon>
        <taxon>Fungi</taxon>
        <taxon>Dikarya</taxon>
        <taxon>Ascomycota</taxon>
        <taxon>Pezizomycotina</taxon>
        <taxon>Geoglossomycetes</taxon>
        <taxon>Geoglossales</taxon>
        <taxon>Geoglossaceae</taxon>
        <taxon>Trichoglossum</taxon>
    </lineage>
</organism>
<dbReference type="GO" id="GO:0016973">
    <property type="term" value="P:poly(A)+ mRNA export from nucleus"/>
    <property type="evidence" value="ECO:0007669"/>
    <property type="project" value="TreeGrafter"/>
</dbReference>
<reference evidence="6" key="1">
    <citation type="submission" date="2021-03" db="EMBL/GenBank/DDBJ databases">
        <title>Comparative genomics and phylogenomic investigation of the class Geoglossomycetes provide insights into ecological specialization and systematics.</title>
        <authorList>
            <person name="Melie T."/>
            <person name="Pirro S."/>
            <person name="Miller A.N."/>
            <person name="Quandt A."/>
        </authorList>
    </citation>
    <scope>NUCLEOTIDE SEQUENCE</scope>
    <source>
        <strain evidence="6">CAQ_001_2017</strain>
    </source>
</reference>
<feature type="compositionally biased region" description="Low complexity" evidence="5">
    <location>
        <begin position="17"/>
        <end position="44"/>
    </location>
</feature>
<evidence type="ECO:0000256" key="1">
    <source>
        <dbReference type="ARBA" id="ARBA00004259"/>
    </source>
</evidence>
<comment type="similarity">
    <text evidence="2 4">Belongs to the nucleoporin interacting component (NIC) family.</text>
</comment>
<evidence type="ECO:0000256" key="3">
    <source>
        <dbReference type="ARBA" id="ARBA00023242"/>
    </source>
</evidence>
<feature type="compositionally biased region" description="Polar residues" evidence="5">
    <location>
        <begin position="1"/>
        <end position="16"/>
    </location>
</feature>
<keyword evidence="4" id="KW-0472">Membrane</keyword>
<feature type="non-terminal residue" evidence="6">
    <location>
        <position position="835"/>
    </location>
</feature>
<evidence type="ECO:0000256" key="5">
    <source>
        <dbReference type="SAM" id="MobiDB-lite"/>
    </source>
</evidence>
<proteinExistence type="inferred from homology"/>
<dbReference type="GO" id="GO:0017056">
    <property type="term" value="F:structural constituent of nuclear pore"/>
    <property type="evidence" value="ECO:0007669"/>
    <property type="project" value="InterPro"/>
</dbReference>
<keyword evidence="4" id="KW-0509">mRNA transport</keyword>
<keyword evidence="4" id="KW-0653">Protein transport</keyword>
<name>A0A9P8LAB4_9PEZI</name>
<keyword evidence="4" id="KW-0906">Nuclear pore complex</keyword>
<feature type="region of interest" description="Disordered" evidence="5">
    <location>
        <begin position="201"/>
        <end position="246"/>
    </location>
</feature>
<accession>A0A9P8LAB4</accession>
<dbReference type="EMBL" id="JAGHQM010000837">
    <property type="protein sequence ID" value="KAH0558466.1"/>
    <property type="molecule type" value="Genomic_DNA"/>
</dbReference>
<feature type="region of interest" description="Disordered" evidence="5">
    <location>
        <begin position="794"/>
        <end position="820"/>
    </location>
</feature>
<dbReference type="GO" id="GO:0006606">
    <property type="term" value="P:protein import into nucleus"/>
    <property type="evidence" value="ECO:0007669"/>
    <property type="project" value="TreeGrafter"/>
</dbReference>
<evidence type="ECO:0000313" key="6">
    <source>
        <dbReference type="EMBL" id="KAH0558466.1"/>
    </source>
</evidence>
<comment type="caution">
    <text evidence="6">The sequence shown here is derived from an EMBL/GenBank/DDBJ whole genome shotgun (WGS) entry which is preliminary data.</text>
</comment>
<dbReference type="Proteomes" id="UP000750711">
    <property type="component" value="Unassembled WGS sequence"/>
</dbReference>
<evidence type="ECO:0000313" key="7">
    <source>
        <dbReference type="Proteomes" id="UP000750711"/>
    </source>
</evidence>
<evidence type="ECO:0000256" key="4">
    <source>
        <dbReference type="RuleBase" id="RU364035"/>
    </source>
</evidence>
<sequence length="835" mass="91207">MFNPSSTTQPEQSNFFGASTATTSQPQQQQQQGQGQQQSPSQPAFFDSLLERSRQRNKDVNGSSTLGELPSLQLGLGDIARRVRQLGGPAAAQQGRGVDSKAHYILAASGVSPGTALKDLNELDTQAAAAPPVPPTSTIDTDIDSYLSKLQSQSTLALIADGLDRSAKDFDAFLEKNVTMEWDAQRRRIYEHFGLVPRNAGGRDADDIYSPGGGSTRGGFGRSTRRGRTQDRGSANRSATHAGGSVFGASSMSKSVIGAPTTAGTGRAPLFADVAEKAAGAGLGGSLGGLDDRFLREKQTSFAETVGKLNEARLEGKVFPVLGEFASVESQSSADQTTSQLVDAYKALIEIVKENSKAINVTDPDAIRERQFAADYLDETPNSTSFYQQIETLIAKNPREARVGGVPTTINKIRAYINLRNSQKDLISENGTLQMLGSDYVWVLIFYLLRTGHVKEVAEYVTSNVSSFRNIDRNFVTYIASYVSNSNRRLKRDLQDRINAEYTQRQRIAPEDSIDPYRMACYKVIGRCDLNKRSLEGVSQGVEDWIWLQFSLAREVNRVDEVAGEVFGLDEVRGVVKEIGQRHFAKGQEAASGGYGTYFFLQILAGMFEQAVAYLYPYQYIDAVHFGIALDFYGLLRVSDFHTSDSELRKSIRRAENVEAAVDYVTLICLNADLPGQAGKSQASVCHSALRELVLETREFAKLLGDIRADGIRISGVIERQIKLINLADQEEFLRTVTIQAAKIADDNGRATDAVLLYHLAEEYDNVITIINKALSEAIAIELGQEQIKLQPLKPRAGPDQQKGDAQPGSSLSLTSVDDPADLARNMVGLYNQNA</sequence>
<dbReference type="Pfam" id="PF04097">
    <property type="entry name" value="Nic96"/>
    <property type="match status" value="1"/>
</dbReference>
<feature type="compositionally biased region" description="Gly residues" evidence="5">
    <location>
        <begin position="211"/>
        <end position="221"/>
    </location>
</feature>
<feature type="region of interest" description="Disordered" evidence="5">
    <location>
        <begin position="1"/>
        <end position="46"/>
    </location>
</feature>
<keyword evidence="7" id="KW-1185">Reference proteome</keyword>
<keyword evidence="4" id="KW-0813">Transport</keyword>
<gene>
    <name evidence="6" type="ORF">GP486_004879</name>
</gene>
<keyword evidence="3 4" id="KW-0539">Nucleus</keyword>
<comment type="subcellular location">
    <subcellularLocation>
        <location evidence="1">Nucleus envelope</location>
    </subcellularLocation>
    <subcellularLocation>
        <location evidence="4">Nucleus</location>
        <location evidence="4">Nuclear pore complex</location>
    </subcellularLocation>
</comment>
<evidence type="ECO:0000256" key="2">
    <source>
        <dbReference type="ARBA" id="ARBA00010186"/>
    </source>
</evidence>
<protein>
    <recommendedName>
        <fullName evidence="4">Nuclear pore protein</fullName>
    </recommendedName>
</protein>
<dbReference type="AlphaFoldDB" id="A0A9P8LAB4"/>
<dbReference type="GO" id="GO:0005643">
    <property type="term" value="C:nuclear pore"/>
    <property type="evidence" value="ECO:0007669"/>
    <property type="project" value="UniProtKB-SubCell"/>
</dbReference>